<name>A0A0C9ULQ3_SPHS4</name>
<sequence>MRSCSCVNSNWTLRSFYNTALDIPDLLALSSRILRTLSRTRYPTASSSR</sequence>
<dbReference type="AlphaFoldDB" id="A0A0C9ULQ3"/>
<reference evidence="1 2" key="1">
    <citation type="submission" date="2014-06" db="EMBL/GenBank/DDBJ databases">
        <title>Evolutionary Origins and Diversification of the Mycorrhizal Mutualists.</title>
        <authorList>
            <consortium name="DOE Joint Genome Institute"/>
            <consortium name="Mycorrhizal Genomics Consortium"/>
            <person name="Kohler A."/>
            <person name="Kuo A."/>
            <person name="Nagy L.G."/>
            <person name="Floudas D."/>
            <person name="Copeland A."/>
            <person name="Barry K.W."/>
            <person name="Cichocki N."/>
            <person name="Veneault-Fourrey C."/>
            <person name="LaButti K."/>
            <person name="Lindquist E.A."/>
            <person name="Lipzen A."/>
            <person name="Lundell T."/>
            <person name="Morin E."/>
            <person name="Murat C."/>
            <person name="Riley R."/>
            <person name="Ohm R."/>
            <person name="Sun H."/>
            <person name="Tunlid A."/>
            <person name="Henrissat B."/>
            <person name="Grigoriev I.V."/>
            <person name="Hibbett D.S."/>
            <person name="Martin F."/>
        </authorList>
    </citation>
    <scope>NUCLEOTIDE SEQUENCE [LARGE SCALE GENOMIC DNA]</scope>
    <source>
        <strain evidence="1 2">SS14</strain>
    </source>
</reference>
<evidence type="ECO:0000313" key="1">
    <source>
        <dbReference type="EMBL" id="KIJ43933.1"/>
    </source>
</evidence>
<dbReference type="EMBL" id="KN837120">
    <property type="protein sequence ID" value="KIJ43933.1"/>
    <property type="molecule type" value="Genomic_DNA"/>
</dbReference>
<dbReference type="HOGENOM" id="CLU_206758_0_0_1"/>
<evidence type="ECO:0000313" key="2">
    <source>
        <dbReference type="Proteomes" id="UP000054279"/>
    </source>
</evidence>
<accession>A0A0C9ULQ3</accession>
<protein>
    <submittedName>
        <fullName evidence="1">Uncharacterized protein</fullName>
    </submittedName>
</protein>
<proteinExistence type="predicted"/>
<dbReference type="Proteomes" id="UP000054279">
    <property type="component" value="Unassembled WGS sequence"/>
</dbReference>
<gene>
    <name evidence="1" type="ORF">M422DRAFT_30737</name>
</gene>
<organism evidence="1 2">
    <name type="scientific">Sphaerobolus stellatus (strain SS14)</name>
    <dbReference type="NCBI Taxonomy" id="990650"/>
    <lineage>
        <taxon>Eukaryota</taxon>
        <taxon>Fungi</taxon>
        <taxon>Dikarya</taxon>
        <taxon>Basidiomycota</taxon>
        <taxon>Agaricomycotina</taxon>
        <taxon>Agaricomycetes</taxon>
        <taxon>Phallomycetidae</taxon>
        <taxon>Geastrales</taxon>
        <taxon>Sphaerobolaceae</taxon>
        <taxon>Sphaerobolus</taxon>
    </lineage>
</organism>
<keyword evidence="2" id="KW-1185">Reference proteome</keyword>